<reference evidence="2" key="1">
    <citation type="journal article" date="2013" name="Genetics">
        <title>The draft genome and transcriptome of Panagrellus redivivus are shaped by the harsh demands of a free-living lifestyle.</title>
        <authorList>
            <person name="Srinivasan J."/>
            <person name="Dillman A.R."/>
            <person name="Macchietto M.G."/>
            <person name="Heikkinen L."/>
            <person name="Lakso M."/>
            <person name="Fracchia K.M."/>
            <person name="Antoshechkin I."/>
            <person name="Mortazavi A."/>
            <person name="Wong G."/>
            <person name="Sternberg P.W."/>
        </authorList>
    </citation>
    <scope>NUCLEOTIDE SEQUENCE [LARGE SCALE GENOMIC DNA]</scope>
    <source>
        <strain evidence="2">MT8872</strain>
    </source>
</reference>
<sequence length="546" mass="62204">MALPPSSPTAIMSVSEVENVNPTIVDSIRDATTIRGCSIVIVGSSRHQKTFSFSVKRKAATRYYCQRCEKVARDFRTRGHSFRVKTPSIKRLDDGTFENDIFEFEHVCVNVEKQLTDMRFRIANITPDMHLSYFEIPGFTNLVLRHISPPPSFLMLFADKVTLQAFHDADDIVMDETKFKAIEGQFLYFGHAVYHQLPEKAASYMAFAFLMGDASADSFTEAFKQLALQLDVEFPGWKERRRRFHINGPKNGVLDALRTVFPEDSVIFPHHFVQTEVIRLCKSRFWTLLVHQTFVYFLAELIGSNFLPLDLQQAFLNTLFLPENLPALPENQMPSVRGFVQHYEDDWLTIRACINQFNNHGPRMLRIEHVAHNRNHLCGAPLYDTLPEVVQMLRRMFSAAAIDFKEHEEGTIFPQRRKTHQVNEMKVAQSIEVLQGVLNAGITPDFDNLRAYCRHQYYNFNEGGNNLLQHADVVWVPPQVESLPVPTVDWTVLTVVPEGVASESGSSVDASGLSGQDHHADARSPVTGCQTGTKMEIRSARRKRPY</sequence>
<accession>A0A7E4UZL3</accession>
<dbReference type="Proteomes" id="UP000492821">
    <property type="component" value="Unassembled WGS sequence"/>
</dbReference>
<organism evidence="2 3">
    <name type="scientific">Panagrellus redivivus</name>
    <name type="common">Microworm</name>
    <dbReference type="NCBI Taxonomy" id="6233"/>
    <lineage>
        <taxon>Eukaryota</taxon>
        <taxon>Metazoa</taxon>
        <taxon>Ecdysozoa</taxon>
        <taxon>Nematoda</taxon>
        <taxon>Chromadorea</taxon>
        <taxon>Rhabditida</taxon>
        <taxon>Tylenchina</taxon>
        <taxon>Panagrolaimomorpha</taxon>
        <taxon>Panagrolaimoidea</taxon>
        <taxon>Panagrolaimidae</taxon>
        <taxon>Panagrellus</taxon>
    </lineage>
</organism>
<evidence type="ECO:0000313" key="2">
    <source>
        <dbReference type="Proteomes" id="UP000492821"/>
    </source>
</evidence>
<reference evidence="3" key="2">
    <citation type="submission" date="2020-10" db="UniProtKB">
        <authorList>
            <consortium name="WormBaseParasite"/>
        </authorList>
    </citation>
    <scope>IDENTIFICATION</scope>
</reference>
<proteinExistence type="predicted"/>
<feature type="region of interest" description="Disordered" evidence="1">
    <location>
        <begin position="503"/>
        <end position="546"/>
    </location>
</feature>
<keyword evidence="2" id="KW-1185">Reference proteome</keyword>
<dbReference type="AlphaFoldDB" id="A0A7E4UZL3"/>
<evidence type="ECO:0000256" key="1">
    <source>
        <dbReference type="SAM" id="MobiDB-lite"/>
    </source>
</evidence>
<protein>
    <submittedName>
        <fullName evidence="3">MULE domain-containing protein</fullName>
    </submittedName>
</protein>
<name>A0A7E4UZL3_PANRE</name>
<dbReference type="WBParaSite" id="Pan_g14726.t1">
    <property type="protein sequence ID" value="Pan_g14726.t1"/>
    <property type="gene ID" value="Pan_g14726"/>
</dbReference>
<evidence type="ECO:0000313" key="3">
    <source>
        <dbReference type="WBParaSite" id="Pan_g14726.t1"/>
    </source>
</evidence>